<evidence type="ECO:0000259" key="1">
    <source>
        <dbReference type="Pfam" id="PF01882"/>
    </source>
</evidence>
<sequence length="303" mass="34205">MSGLLSPSSPELKEVDFAQLGHYAKHLGRAPRAKHFALTSGERHAHVKGQGLEMLELRAYQASDDLRHIDWRVTARTGQAQTRLYAQENEHQRLLLMDLSNEAYFGTKYSFISTRFVQLAGILAWRTKQQGDKLAYRLCFGGQDIWQQTTPLLAKLFQPLSQASSIGSRGHSVSSLQILSPNLISLKARNKDVIILTDKQQLSRPETLYLKQLAQHNKVFWVQIVDANTFKLAPGQYQIKSTSDEALVNISERSSTLAQQAFLRQNQQLKKQLNQLDIQHLVFDLSEPPESIARYLLSLGAIG</sequence>
<dbReference type="RefSeq" id="WP_013796590.1">
    <property type="nucleotide sequence ID" value="NC_015559.1"/>
</dbReference>
<dbReference type="Proteomes" id="UP000009230">
    <property type="component" value="Chromosome"/>
</dbReference>
<dbReference type="OrthoDB" id="9812729at2"/>
<feature type="domain" description="DUF58" evidence="1">
    <location>
        <begin position="56"/>
        <end position="267"/>
    </location>
</feature>
<dbReference type="STRING" id="491952.Mar181_2077"/>
<dbReference type="PANTHER" id="PTHR33608">
    <property type="entry name" value="BLL2464 PROTEIN"/>
    <property type="match status" value="1"/>
</dbReference>
<keyword evidence="3" id="KW-1185">Reference proteome</keyword>
<evidence type="ECO:0000313" key="2">
    <source>
        <dbReference type="EMBL" id="AEF55115.1"/>
    </source>
</evidence>
<dbReference type="InterPro" id="IPR002881">
    <property type="entry name" value="DUF58"/>
</dbReference>
<dbReference type="HOGENOM" id="CLU_054927_1_0_6"/>
<name>F6CTK0_MARPP</name>
<dbReference type="PANTHER" id="PTHR33608:SF12">
    <property type="entry name" value="DUF58 DOMAIN-CONTAINING PROTEIN"/>
    <property type="match status" value="1"/>
</dbReference>
<reference evidence="2 3" key="1">
    <citation type="journal article" date="2012" name="Stand. Genomic Sci.">
        <title>Complete genome sequence of Marinomonas posidonica type strain (IVIA-Po-181(T)).</title>
        <authorList>
            <person name="Lucas-Elio P."/>
            <person name="Goodwin L."/>
            <person name="Woyke T."/>
            <person name="Pitluck S."/>
            <person name="Nolan M."/>
            <person name="Kyrpides N.C."/>
            <person name="Detter J.C."/>
            <person name="Copeland A."/>
            <person name="Lu M."/>
            <person name="Bruce D."/>
            <person name="Detter C."/>
            <person name="Tapia R."/>
            <person name="Han S."/>
            <person name="Land M.L."/>
            <person name="Ivanova N."/>
            <person name="Mikhailova N."/>
            <person name="Johnston A.W."/>
            <person name="Sanchez-Amat A."/>
        </authorList>
    </citation>
    <scope>NUCLEOTIDE SEQUENCE [LARGE SCALE GENOMIC DNA]</scope>
    <source>
        <strain evidence="3">CECT 7376 / NCIMB 14433 / IVIA-Po-181</strain>
    </source>
</reference>
<protein>
    <recommendedName>
        <fullName evidence="1">DUF58 domain-containing protein</fullName>
    </recommendedName>
</protein>
<gene>
    <name evidence="2" type="ordered locus">Mar181_2077</name>
</gene>
<dbReference type="Pfam" id="PF01882">
    <property type="entry name" value="DUF58"/>
    <property type="match status" value="1"/>
</dbReference>
<proteinExistence type="predicted"/>
<dbReference type="EMBL" id="CP002771">
    <property type="protein sequence ID" value="AEF55115.1"/>
    <property type="molecule type" value="Genomic_DNA"/>
</dbReference>
<dbReference type="KEGG" id="mpc:Mar181_2077"/>
<organism evidence="2 3">
    <name type="scientific">Marinomonas posidonica (strain CECT 7376 / NCIMB 14433 / IVIA-Po-181)</name>
    <dbReference type="NCBI Taxonomy" id="491952"/>
    <lineage>
        <taxon>Bacteria</taxon>
        <taxon>Pseudomonadati</taxon>
        <taxon>Pseudomonadota</taxon>
        <taxon>Gammaproteobacteria</taxon>
        <taxon>Oceanospirillales</taxon>
        <taxon>Oceanospirillaceae</taxon>
        <taxon>Marinomonas</taxon>
    </lineage>
</organism>
<dbReference type="AlphaFoldDB" id="F6CTK0"/>
<dbReference type="eggNOG" id="COG1721">
    <property type="taxonomic scope" value="Bacteria"/>
</dbReference>
<evidence type="ECO:0000313" key="3">
    <source>
        <dbReference type="Proteomes" id="UP000009230"/>
    </source>
</evidence>
<accession>F6CTK0</accession>